<feature type="transmembrane region" description="Helical" evidence="1">
    <location>
        <begin position="48"/>
        <end position="73"/>
    </location>
</feature>
<dbReference type="EMBL" id="JAZHRV010000001">
    <property type="protein sequence ID" value="MEH2554853.1"/>
    <property type="molecule type" value="Genomic_DNA"/>
</dbReference>
<feature type="transmembrane region" description="Helical" evidence="1">
    <location>
        <begin position="108"/>
        <end position="127"/>
    </location>
</feature>
<comment type="caution">
    <text evidence="2">The sequence shown here is derived from an EMBL/GenBank/DDBJ whole genome shotgun (WGS) entry which is preliminary data.</text>
</comment>
<feature type="transmembrane region" description="Helical" evidence="1">
    <location>
        <begin position="12"/>
        <end position="36"/>
    </location>
</feature>
<proteinExistence type="predicted"/>
<dbReference type="Proteomes" id="UP001364224">
    <property type="component" value="Unassembled WGS sequence"/>
</dbReference>
<sequence length="139" mass="14563">MRSGTRSRAIKGWLAACGTAAAAIYALALFLFVIAAGARSMTVTTVDFIVSLILLPVILVFTCLLTAIPAALVVWISEVSRIRSALFFGFAGGAIGALSQAILFQSFFLPAAGFFALAGFVAGMTYWRIVVNPAGREPG</sequence>
<protein>
    <submittedName>
        <fullName evidence="2">Uncharacterized protein</fullName>
    </submittedName>
</protein>
<keyword evidence="3" id="KW-1185">Reference proteome</keyword>
<keyword evidence="1" id="KW-0472">Membrane</keyword>
<evidence type="ECO:0000313" key="3">
    <source>
        <dbReference type="Proteomes" id="UP001364224"/>
    </source>
</evidence>
<keyword evidence="1" id="KW-0812">Transmembrane</keyword>
<name>A0ABU8B8H9_9BRAD</name>
<evidence type="ECO:0000256" key="1">
    <source>
        <dbReference type="SAM" id="Phobius"/>
    </source>
</evidence>
<reference evidence="2 3" key="1">
    <citation type="submission" date="2024-02" db="EMBL/GenBank/DDBJ databases">
        <title>Adaptive strategies in a cosmopolitan and abundant soil bacterium.</title>
        <authorList>
            <person name="Carini P."/>
        </authorList>
    </citation>
    <scope>NUCLEOTIDE SEQUENCE [LARGE SCALE GENOMIC DNA]</scope>
    <source>
        <strain evidence="2 3">AZCC 1608</strain>
    </source>
</reference>
<accession>A0ABU8B8H9</accession>
<gene>
    <name evidence="2" type="ORF">V1286_002382</name>
</gene>
<organism evidence="2 3">
    <name type="scientific">Bradyrhizobium algeriense</name>
    <dbReference type="NCBI Taxonomy" id="634784"/>
    <lineage>
        <taxon>Bacteria</taxon>
        <taxon>Pseudomonadati</taxon>
        <taxon>Pseudomonadota</taxon>
        <taxon>Alphaproteobacteria</taxon>
        <taxon>Hyphomicrobiales</taxon>
        <taxon>Nitrobacteraceae</taxon>
        <taxon>Bradyrhizobium</taxon>
    </lineage>
</organism>
<keyword evidence="1" id="KW-1133">Transmembrane helix</keyword>
<evidence type="ECO:0000313" key="2">
    <source>
        <dbReference type="EMBL" id="MEH2554853.1"/>
    </source>
</evidence>
<feature type="transmembrane region" description="Helical" evidence="1">
    <location>
        <begin position="85"/>
        <end position="102"/>
    </location>
</feature>
<dbReference type="RefSeq" id="WP_334479707.1">
    <property type="nucleotide sequence ID" value="NZ_JAZHRV010000001.1"/>
</dbReference>